<keyword evidence="2" id="KW-1185">Reference proteome</keyword>
<dbReference type="Proteomes" id="UP000789508">
    <property type="component" value="Unassembled WGS sequence"/>
</dbReference>
<protein>
    <submittedName>
        <fullName evidence="1">5460_t:CDS:1</fullName>
    </submittedName>
</protein>
<dbReference type="OrthoDB" id="10261027at2759"/>
<proteinExistence type="predicted"/>
<dbReference type="InterPro" id="IPR011009">
    <property type="entry name" value="Kinase-like_dom_sf"/>
</dbReference>
<reference evidence="1" key="1">
    <citation type="submission" date="2021-06" db="EMBL/GenBank/DDBJ databases">
        <authorList>
            <person name="Kallberg Y."/>
            <person name="Tangrot J."/>
            <person name="Rosling A."/>
        </authorList>
    </citation>
    <scope>NUCLEOTIDE SEQUENCE</scope>
    <source>
        <strain evidence="1">FL130A</strain>
    </source>
</reference>
<evidence type="ECO:0000313" key="2">
    <source>
        <dbReference type="Proteomes" id="UP000789508"/>
    </source>
</evidence>
<dbReference type="AlphaFoldDB" id="A0A9N9I7Q0"/>
<name>A0A9N9I7Q0_9GLOM</name>
<comment type="caution">
    <text evidence="1">The sequence shown here is derived from an EMBL/GenBank/DDBJ whole genome shotgun (WGS) entry which is preliminary data.</text>
</comment>
<dbReference type="SUPFAM" id="SSF56112">
    <property type="entry name" value="Protein kinase-like (PK-like)"/>
    <property type="match status" value="1"/>
</dbReference>
<dbReference type="EMBL" id="CAJVPS010027514">
    <property type="protein sequence ID" value="CAG8724171.1"/>
    <property type="molecule type" value="Genomic_DNA"/>
</dbReference>
<feature type="non-terminal residue" evidence="1">
    <location>
        <position position="141"/>
    </location>
</feature>
<sequence>LANQGDLRSYLQNNMAVLTWKDKLQILDKLAYCLYRTHLDFIVHGDFHSALDIIRGLRPKIAEGTPECYINEVKKCLDADPEKRNHDFHFNEWLNNESIMKEFEKADQIRKQSKITDVIPSFSNLLYTNTSKIHKFDDFEL</sequence>
<evidence type="ECO:0000313" key="1">
    <source>
        <dbReference type="EMBL" id="CAG8724171.1"/>
    </source>
</evidence>
<accession>A0A9N9I7Q0</accession>
<feature type="non-terminal residue" evidence="1">
    <location>
        <position position="1"/>
    </location>
</feature>
<gene>
    <name evidence="1" type="ORF">ALEPTO_LOCUS12368</name>
</gene>
<organism evidence="1 2">
    <name type="scientific">Ambispora leptoticha</name>
    <dbReference type="NCBI Taxonomy" id="144679"/>
    <lineage>
        <taxon>Eukaryota</taxon>
        <taxon>Fungi</taxon>
        <taxon>Fungi incertae sedis</taxon>
        <taxon>Mucoromycota</taxon>
        <taxon>Glomeromycotina</taxon>
        <taxon>Glomeromycetes</taxon>
        <taxon>Archaeosporales</taxon>
        <taxon>Ambisporaceae</taxon>
        <taxon>Ambispora</taxon>
    </lineage>
</organism>